<dbReference type="RefSeq" id="WP_379928933.1">
    <property type="nucleotide sequence ID" value="NZ_JBHUMM010000011.1"/>
</dbReference>
<keyword evidence="1" id="KW-1133">Transmembrane helix</keyword>
<keyword evidence="1" id="KW-0812">Transmembrane</keyword>
<reference evidence="3" key="1">
    <citation type="journal article" date="2019" name="Int. J. Syst. Evol. Microbiol.">
        <title>The Global Catalogue of Microorganisms (GCM) 10K type strain sequencing project: providing services to taxonomists for standard genome sequencing and annotation.</title>
        <authorList>
            <consortium name="The Broad Institute Genomics Platform"/>
            <consortium name="The Broad Institute Genome Sequencing Center for Infectious Disease"/>
            <person name="Wu L."/>
            <person name="Ma J."/>
        </authorList>
    </citation>
    <scope>NUCLEOTIDE SEQUENCE [LARGE SCALE GENOMIC DNA]</scope>
    <source>
        <strain evidence="3">KCTC 33676</strain>
    </source>
</reference>
<organism evidence="2 3">
    <name type="scientific">Marinicrinis sediminis</name>
    <dbReference type="NCBI Taxonomy" id="1652465"/>
    <lineage>
        <taxon>Bacteria</taxon>
        <taxon>Bacillati</taxon>
        <taxon>Bacillota</taxon>
        <taxon>Bacilli</taxon>
        <taxon>Bacillales</taxon>
        <taxon>Paenibacillaceae</taxon>
    </lineage>
</organism>
<evidence type="ECO:0000313" key="3">
    <source>
        <dbReference type="Proteomes" id="UP001597497"/>
    </source>
</evidence>
<feature type="transmembrane region" description="Helical" evidence="1">
    <location>
        <begin position="5"/>
        <end position="23"/>
    </location>
</feature>
<comment type="caution">
    <text evidence="2">The sequence shown here is derived from an EMBL/GenBank/DDBJ whole genome shotgun (WGS) entry which is preliminary data.</text>
</comment>
<gene>
    <name evidence="2" type="ORF">ACFSUC_07555</name>
</gene>
<keyword evidence="1" id="KW-0472">Membrane</keyword>
<name>A0ABW5R8U4_9BACL</name>
<evidence type="ECO:0000313" key="2">
    <source>
        <dbReference type="EMBL" id="MFD2671461.1"/>
    </source>
</evidence>
<evidence type="ECO:0000256" key="1">
    <source>
        <dbReference type="SAM" id="Phobius"/>
    </source>
</evidence>
<sequence>MRKLIFFSVPIFVIGLFFYLYNYKEDSSVINQTALISLSEIDNSYVTVEMIERALDKSYYHEQSVPVFSSIGLSYPNPDPYKTYWMLRLCNAIDMPEKVECFSKVETISDMIIQGVHHDILYIRYQSGIQKILGNTMMTNIWINTLNEYFDNEDSLYYSQSKSDNINKKINTTLIVLDAIKDMGEVSTKKNEITEKAIQLFNDDTFFNLESVDNAVLFNGGSIVVLLKKLGYEEMDLEGKIPDRSEWLNNINRDATEFLTKDNINSFFFLRTLIDINDFFGKKTSISPDIVRAMNDQYRDFLLNEFQIFEPQFETIIAEVNNYFNISDHNQTNQDIIRYSIPNGLNKVGTTQLNFKDNYYGILLANLIGYEFHRDRLSKHYTEVYEQYFLEDSNIGDKNKLYKLYYMLLTSKELSIDVSNTKKIINSVNRYIVEYTEENGPDSLGVYSVCMKILEEINGDLTQEAKRKIQKLLYRLDEEGNVYKSNLVTQYQYLVDLISTENEKIINEKINSAIQDLKDKSGLYKKNVFSNQLDIATTYEIVLKKSTTNELTLEECEKILRSLRNIIKYDALTGVNLKEYFVDLETIYYSVMLCELLKDQSIMLTED</sequence>
<dbReference type="EMBL" id="JBHUMM010000011">
    <property type="protein sequence ID" value="MFD2671461.1"/>
    <property type="molecule type" value="Genomic_DNA"/>
</dbReference>
<accession>A0ABW5R8U4</accession>
<proteinExistence type="predicted"/>
<dbReference type="Proteomes" id="UP001597497">
    <property type="component" value="Unassembled WGS sequence"/>
</dbReference>
<keyword evidence="3" id="KW-1185">Reference proteome</keyword>
<protein>
    <submittedName>
        <fullName evidence="2">Uncharacterized protein</fullName>
    </submittedName>
</protein>